<dbReference type="Proteomes" id="UP000234483">
    <property type="component" value="Unassembled WGS sequence"/>
</dbReference>
<organism evidence="3 4">
    <name type="scientific">Caulobacter flavus</name>
    <dbReference type="NCBI Taxonomy" id="1679497"/>
    <lineage>
        <taxon>Bacteria</taxon>
        <taxon>Pseudomonadati</taxon>
        <taxon>Pseudomonadota</taxon>
        <taxon>Alphaproteobacteria</taxon>
        <taxon>Caulobacterales</taxon>
        <taxon>Caulobacteraceae</taxon>
        <taxon>Caulobacter</taxon>
    </lineage>
</organism>
<proteinExistence type="predicted"/>
<dbReference type="AlphaFoldDB" id="A0A2N5CKG3"/>
<dbReference type="Pfam" id="PF02627">
    <property type="entry name" value="CMD"/>
    <property type="match status" value="1"/>
</dbReference>
<dbReference type="Proteomes" id="UP000281192">
    <property type="component" value="Chromosome"/>
</dbReference>
<dbReference type="InterPro" id="IPR003779">
    <property type="entry name" value="CMD-like"/>
</dbReference>
<dbReference type="PANTHER" id="PTHR34846:SF10">
    <property type="entry name" value="CYTOPLASMIC PROTEIN"/>
    <property type="match status" value="1"/>
</dbReference>
<keyword evidence="5" id="KW-1185">Reference proteome</keyword>
<feature type="domain" description="Carboxymuconolactone decarboxylase-like" evidence="1">
    <location>
        <begin position="14"/>
        <end position="95"/>
    </location>
</feature>
<reference evidence="3 4" key="1">
    <citation type="submission" date="2017-12" db="EMBL/GenBank/DDBJ databases">
        <title>The genome sequence of Caulobacter flavus CGMCC1 15093.</title>
        <authorList>
            <person name="Gao J."/>
            <person name="Mao X."/>
            <person name="Sun J."/>
        </authorList>
    </citation>
    <scope>NUCLEOTIDE SEQUENCE [LARGE SCALE GENOMIC DNA]</scope>
    <source>
        <strain evidence="3 4">CGMCC1 15093</strain>
    </source>
</reference>
<dbReference type="Gene3D" id="1.20.1290.10">
    <property type="entry name" value="AhpD-like"/>
    <property type="match status" value="1"/>
</dbReference>
<evidence type="ECO:0000313" key="2">
    <source>
        <dbReference type="EMBL" id="AYV47669.1"/>
    </source>
</evidence>
<keyword evidence="3" id="KW-0560">Oxidoreductase</keyword>
<dbReference type="EMBL" id="CP026100">
    <property type="protein sequence ID" value="AYV47669.1"/>
    <property type="molecule type" value="Genomic_DNA"/>
</dbReference>
<dbReference type="NCBIfam" id="TIGR00778">
    <property type="entry name" value="ahpD_dom"/>
    <property type="match status" value="1"/>
</dbReference>
<gene>
    <name evidence="2" type="ORF">C1707_16150</name>
    <name evidence="3" type="ORF">CFHF_26830</name>
</gene>
<sequence>MTLTPRFAPFKLVPDVTKAMLAVEAALGETGIEHGVGELVRLRASQINGCAVCIFMHVQDARQHGETDLRIQMLDAWRESPLYSDRERAALAWTESLTHVSKTRASDADYELVKSQFNETEIAALTVIVGMINAWNRLQIAARAVHGAPAPAVAA</sequence>
<dbReference type="InterPro" id="IPR029032">
    <property type="entry name" value="AhpD-like"/>
</dbReference>
<dbReference type="RefSeq" id="WP_101715965.1">
    <property type="nucleotide sequence ID" value="NZ_CP026100.1"/>
</dbReference>
<evidence type="ECO:0000313" key="4">
    <source>
        <dbReference type="Proteomes" id="UP000234483"/>
    </source>
</evidence>
<dbReference type="SUPFAM" id="SSF69118">
    <property type="entry name" value="AhpD-like"/>
    <property type="match status" value="1"/>
</dbReference>
<evidence type="ECO:0000259" key="1">
    <source>
        <dbReference type="Pfam" id="PF02627"/>
    </source>
</evidence>
<protein>
    <submittedName>
        <fullName evidence="3">Alkylhydroperoxidase</fullName>
    </submittedName>
</protein>
<evidence type="ECO:0000313" key="3">
    <source>
        <dbReference type="EMBL" id="PLR05833.1"/>
    </source>
</evidence>
<accession>A0A2N5CKG3</accession>
<dbReference type="EMBL" id="PJRQ01000057">
    <property type="protein sequence ID" value="PLR05833.1"/>
    <property type="molecule type" value="Genomic_DNA"/>
</dbReference>
<dbReference type="KEGG" id="cfh:C1707_16150"/>
<dbReference type="GO" id="GO:0051920">
    <property type="term" value="F:peroxiredoxin activity"/>
    <property type="evidence" value="ECO:0007669"/>
    <property type="project" value="InterPro"/>
</dbReference>
<dbReference type="PANTHER" id="PTHR34846">
    <property type="entry name" value="4-CARBOXYMUCONOLACTONE DECARBOXYLASE FAMILY PROTEIN (AFU_ORTHOLOGUE AFUA_6G11590)"/>
    <property type="match status" value="1"/>
</dbReference>
<evidence type="ECO:0000313" key="5">
    <source>
        <dbReference type="Proteomes" id="UP000281192"/>
    </source>
</evidence>
<dbReference type="OrthoDB" id="9801997at2"/>
<dbReference type="InterPro" id="IPR004675">
    <property type="entry name" value="AhpD_core"/>
</dbReference>
<keyword evidence="3" id="KW-0575">Peroxidase</keyword>
<reference evidence="2 5" key="2">
    <citation type="submission" date="2018-01" db="EMBL/GenBank/DDBJ databases">
        <title>Complete genome sequence of Caulobacter flavus RHGG3.</title>
        <authorList>
            <person name="Yang E."/>
        </authorList>
    </citation>
    <scope>NUCLEOTIDE SEQUENCE [LARGE SCALE GENOMIC DNA]</scope>
    <source>
        <strain evidence="2 5">RHGG3</strain>
    </source>
</reference>
<name>A0A2N5CKG3_9CAUL</name>